<dbReference type="SUPFAM" id="SSF48452">
    <property type="entry name" value="TPR-like"/>
    <property type="match status" value="1"/>
</dbReference>
<gene>
    <name evidence="1" type="ORF">GCM10023195_17540</name>
</gene>
<organism evidence="1 2">
    <name type="scientific">Actinoallomurus liliacearum</name>
    <dbReference type="NCBI Taxonomy" id="1080073"/>
    <lineage>
        <taxon>Bacteria</taxon>
        <taxon>Bacillati</taxon>
        <taxon>Actinomycetota</taxon>
        <taxon>Actinomycetes</taxon>
        <taxon>Streptosporangiales</taxon>
        <taxon>Thermomonosporaceae</taxon>
        <taxon>Actinoallomurus</taxon>
    </lineage>
</organism>
<sequence length="463" mass="50904">MTRRPRQPNERLSALIDETGISHKGLAARVVKVGKAKGYGDLRYNHSSVARWLRGEIPREPTPALIAETFSTALGRPVTVADVGMARQQKTSVDAALQLPQRPSDSARLLEALSHDDLERRRALLGADFDIAAFNSAALRWILAPRTALPAATGSRAIGAADIEDIREATRAFRVLDNRMGGGRIRPTVVDYLHGNIVPLLNGSRCTEEIRRALFSAAAELAHLAGWQAYDLEWHGLAQRYLVQALSMARFAGDHALGGEILAAMSHQALWVSRPDQAMDMAQAAQAASRRVGQPILETESLVMQANAHAILGDAGACSNALKQASVTFEKTGTDPPLWLRYFDQAYLAARIAHCFRALGQGRSTEKYALQSLDMDDRFIRGKAFNVAILASGYALQGETEEACAKGREAVDRVVMLHSARAVTYIRNLLLDLAQQRDTEECREFTQYARLQLPALRQRALHR</sequence>
<keyword evidence="2" id="KW-1185">Reference proteome</keyword>
<protein>
    <submittedName>
        <fullName evidence="1">Uncharacterized protein</fullName>
    </submittedName>
</protein>
<proteinExistence type="predicted"/>
<dbReference type="Proteomes" id="UP001500212">
    <property type="component" value="Unassembled WGS sequence"/>
</dbReference>
<dbReference type="InterPro" id="IPR011990">
    <property type="entry name" value="TPR-like_helical_dom_sf"/>
</dbReference>
<comment type="caution">
    <text evidence="1">The sequence shown here is derived from an EMBL/GenBank/DDBJ whole genome shotgun (WGS) entry which is preliminary data.</text>
</comment>
<evidence type="ECO:0000313" key="1">
    <source>
        <dbReference type="EMBL" id="GAA4605080.1"/>
    </source>
</evidence>
<dbReference type="EMBL" id="BAABHJ010000005">
    <property type="protein sequence ID" value="GAA4605080.1"/>
    <property type="molecule type" value="Genomic_DNA"/>
</dbReference>
<dbReference type="Gene3D" id="1.25.40.10">
    <property type="entry name" value="Tetratricopeptide repeat domain"/>
    <property type="match status" value="1"/>
</dbReference>
<reference evidence="2" key="1">
    <citation type="journal article" date="2019" name="Int. J. Syst. Evol. Microbiol.">
        <title>The Global Catalogue of Microorganisms (GCM) 10K type strain sequencing project: providing services to taxonomists for standard genome sequencing and annotation.</title>
        <authorList>
            <consortium name="The Broad Institute Genomics Platform"/>
            <consortium name="The Broad Institute Genome Sequencing Center for Infectious Disease"/>
            <person name="Wu L."/>
            <person name="Ma J."/>
        </authorList>
    </citation>
    <scope>NUCLEOTIDE SEQUENCE [LARGE SCALE GENOMIC DNA]</scope>
    <source>
        <strain evidence="2">JCM 17938</strain>
    </source>
</reference>
<accession>A0ABP8TD93</accession>
<evidence type="ECO:0000313" key="2">
    <source>
        <dbReference type="Proteomes" id="UP001500212"/>
    </source>
</evidence>
<dbReference type="RefSeq" id="WP_345351156.1">
    <property type="nucleotide sequence ID" value="NZ_BAABHJ010000005.1"/>
</dbReference>
<name>A0ABP8TD93_9ACTN</name>